<dbReference type="Proteomes" id="UP000484885">
    <property type="component" value="Unassembled WGS sequence"/>
</dbReference>
<evidence type="ECO:0000256" key="1">
    <source>
        <dbReference type="ARBA" id="ARBA00022723"/>
    </source>
</evidence>
<dbReference type="SUPFAM" id="SSF88713">
    <property type="entry name" value="Glycoside hydrolase/deacetylase"/>
    <property type="match status" value="1"/>
</dbReference>
<keyword evidence="1" id="KW-0479">Metal-binding</keyword>
<evidence type="ECO:0000256" key="2">
    <source>
        <dbReference type="ARBA" id="ARBA00022801"/>
    </source>
</evidence>
<dbReference type="GO" id="GO:0005975">
    <property type="term" value="P:carbohydrate metabolic process"/>
    <property type="evidence" value="ECO:0007669"/>
    <property type="project" value="InterPro"/>
</dbReference>
<dbReference type="Pfam" id="PF01522">
    <property type="entry name" value="Polysacc_deac_1"/>
    <property type="match status" value="1"/>
</dbReference>
<keyword evidence="2" id="KW-0378">Hydrolase</keyword>
<evidence type="ECO:0000259" key="3">
    <source>
        <dbReference type="PROSITE" id="PS51677"/>
    </source>
</evidence>
<dbReference type="InterPro" id="IPR002509">
    <property type="entry name" value="NODB_dom"/>
</dbReference>
<dbReference type="GO" id="GO:0046872">
    <property type="term" value="F:metal ion binding"/>
    <property type="evidence" value="ECO:0007669"/>
    <property type="project" value="UniProtKB-KW"/>
</dbReference>
<dbReference type="GO" id="GO:0016020">
    <property type="term" value="C:membrane"/>
    <property type="evidence" value="ECO:0007669"/>
    <property type="project" value="TreeGrafter"/>
</dbReference>
<accession>A0A845V9L0</accession>
<dbReference type="GO" id="GO:0016810">
    <property type="term" value="F:hydrolase activity, acting on carbon-nitrogen (but not peptide) bonds"/>
    <property type="evidence" value="ECO:0007669"/>
    <property type="project" value="InterPro"/>
</dbReference>
<dbReference type="InterPro" id="IPR050248">
    <property type="entry name" value="Polysacc_deacetylase_ArnD"/>
</dbReference>
<name>A0A845V9L0_9GAMM</name>
<dbReference type="PROSITE" id="PS51677">
    <property type="entry name" value="NODB"/>
    <property type="match status" value="1"/>
</dbReference>
<gene>
    <name evidence="4" type="ORF">G3I74_12780</name>
</gene>
<protein>
    <submittedName>
        <fullName evidence="4">Polysaccharide deacetylase family protein</fullName>
    </submittedName>
</protein>
<proteinExistence type="predicted"/>
<sequence>MDRKRTMLPAALLPACRLRFQSSELTTCWMFADVRKVLSCLVLVSLWMGDLPPAVSGGTIALTFDDAPRAAGPLFSGEERTRRLIDTLDQARVTGAMFFVTTKHLSDVPGGTERLLAYVEAGHLLANHSHSHPWLWRTTAAEYIADIDQASSMLEGFDGVAPFFRYPYLDEGRSIAKRDEVRSALVQRGLRHGYVTVDNYDWYIEVLLAEAVAANPEIDETAWCDAYTSILLSGVAFYEDMARNILGRSPHHVLLLHENDIAALCVGYLIRGLRAKGWELVPAEKAFSDPIAAELPNTLFNGQGRVAALAHAAGEPAGALVHQSEDESWLRSHFTSLGLIPASLAVE</sequence>
<feature type="domain" description="NodB homology" evidence="3">
    <location>
        <begin position="58"/>
        <end position="281"/>
    </location>
</feature>
<evidence type="ECO:0000313" key="5">
    <source>
        <dbReference type="Proteomes" id="UP000484885"/>
    </source>
</evidence>
<dbReference type="PANTHER" id="PTHR10587:SF133">
    <property type="entry name" value="CHITIN DEACETYLASE 1-RELATED"/>
    <property type="match status" value="1"/>
</dbReference>
<dbReference type="Gene3D" id="3.20.20.370">
    <property type="entry name" value="Glycoside hydrolase/deacetylase"/>
    <property type="match status" value="1"/>
</dbReference>
<evidence type="ECO:0000313" key="4">
    <source>
        <dbReference type="EMBL" id="NDY96605.1"/>
    </source>
</evidence>
<dbReference type="InterPro" id="IPR011330">
    <property type="entry name" value="Glyco_hydro/deAcase_b/a-brl"/>
</dbReference>
<dbReference type="AlphaFoldDB" id="A0A845V9L0"/>
<dbReference type="PANTHER" id="PTHR10587">
    <property type="entry name" value="GLYCOSYL TRANSFERASE-RELATED"/>
    <property type="match status" value="1"/>
</dbReference>
<reference evidence="4 5" key="1">
    <citation type="submission" date="2020-02" db="EMBL/GenBank/DDBJ databases">
        <authorList>
            <person name="Zhang X.-Y."/>
        </authorList>
    </citation>
    <scope>NUCLEOTIDE SEQUENCE [LARGE SCALE GENOMIC DNA]</scope>
    <source>
        <strain evidence="4 5">C33</strain>
    </source>
</reference>
<dbReference type="EMBL" id="JAAGSC010000043">
    <property type="protein sequence ID" value="NDY96605.1"/>
    <property type="molecule type" value="Genomic_DNA"/>
</dbReference>
<comment type="caution">
    <text evidence="4">The sequence shown here is derived from an EMBL/GenBank/DDBJ whole genome shotgun (WGS) entry which is preliminary data.</text>
</comment>
<keyword evidence="5" id="KW-1185">Reference proteome</keyword>
<organism evidence="4 5">
    <name type="scientific">Wenzhouxiangella limi</name>
    <dbReference type="NCBI Taxonomy" id="2707351"/>
    <lineage>
        <taxon>Bacteria</taxon>
        <taxon>Pseudomonadati</taxon>
        <taxon>Pseudomonadota</taxon>
        <taxon>Gammaproteobacteria</taxon>
        <taxon>Chromatiales</taxon>
        <taxon>Wenzhouxiangellaceae</taxon>
        <taxon>Wenzhouxiangella</taxon>
    </lineage>
</organism>